<dbReference type="AlphaFoldDB" id="A0A382RFK2"/>
<organism evidence="1">
    <name type="scientific">marine metagenome</name>
    <dbReference type="NCBI Taxonomy" id="408172"/>
    <lineage>
        <taxon>unclassified sequences</taxon>
        <taxon>metagenomes</taxon>
        <taxon>ecological metagenomes</taxon>
    </lineage>
</organism>
<accession>A0A382RFK2</accession>
<gene>
    <name evidence="1" type="ORF">METZ01_LOCUS349250</name>
</gene>
<name>A0A382RFK2_9ZZZZ</name>
<dbReference type="EMBL" id="UINC01121319">
    <property type="protein sequence ID" value="SVC96396.1"/>
    <property type="molecule type" value="Genomic_DNA"/>
</dbReference>
<proteinExistence type="predicted"/>
<evidence type="ECO:0000313" key="1">
    <source>
        <dbReference type="EMBL" id="SVC96396.1"/>
    </source>
</evidence>
<sequence length="83" mass="9108">MLKDSRKLGIEELDVLAGGELFLIGLNRPSFIDILDFQNELPSGFLVLIKVVYENIEDMLQLLIGGGTVITNIGKQFIKVSGS</sequence>
<protein>
    <submittedName>
        <fullName evidence="1">Uncharacterized protein</fullName>
    </submittedName>
</protein>
<reference evidence="1" key="1">
    <citation type="submission" date="2018-05" db="EMBL/GenBank/DDBJ databases">
        <authorList>
            <person name="Lanie J.A."/>
            <person name="Ng W.-L."/>
            <person name="Kazmierczak K.M."/>
            <person name="Andrzejewski T.M."/>
            <person name="Davidsen T.M."/>
            <person name="Wayne K.J."/>
            <person name="Tettelin H."/>
            <person name="Glass J.I."/>
            <person name="Rusch D."/>
            <person name="Podicherti R."/>
            <person name="Tsui H.-C.T."/>
            <person name="Winkler M.E."/>
        </authorList>
    </citation>
    <scope>NUCLEOTIDE SEQUENCE</scope>
</reference>